<proteinExistence type="predicted"/>
<dbReference type="Proteomes" id="UP000250043">
    <property type="component" value="Unassembled WGS sequence"/>
</dbReference>
<dbReference type="EMBL" id="KV722429">
    <property type="protein sequence ID" value="OCH89333.1"/>
    <property type="molecule type" value="Genomic_DNA"/>
</dbReference>
<protein>
    <submittedName>
        <fullName evidence="1">Uncharacterized protein</fullName>
    </submittedName>
</protein>
<sequence length="59" mass="6896">MTAKYTLIMLSITSLTRRTTLLTSKAVHQPSHHHTYSQRHTLRRSVIRTRSTFPRHKPG</sequence>
<keyword evidence="2" id="KW-1185">Reference proteome</keyword>
<evidence type="ECO:0000313" key="1">
    <source>
        <dbReference type="EMBL" id="OCH89333.1"/>
    </source>
</evidence>
<accession>A0A8E2AS33</accession>
<organism evidence="1 2">
    <name type="scientific">Obba rivulosa</name>
    <dbReference type="NCBI Taxonomy" id="1052685"/>
    <lineage>
        <taxon>Eukaryota</taxon>
        <taxon>Fungi</taxon>
        <taxon>Dikarya</taxon>
        <taxon>Basidiomycota</taxon>
        <taxon>Agaricomycotina</taxon>
        <taxon>Agaricomycetes</taxon>
        <taxon>Polyporales</taxon>
        <taxon>Gelatoporiaceae</taxon>
        <taxon>Obba</taxon>
    </lineage>
</organism>
<name>A0A8E2AS33_9APHY</name>
<evidence type="ECO:0000313" key="2">
    <source>
        <dbReference type="Proteomes" id="UP000250043"/>
    </source>
</evidence>
<dbReference type="AlphaFoldDB" id="A0A8E2AS33"/>
<gene>
    <name evidence="1" type="ORF">OBBRIDRAFT_28137</name>
</gene>
<reference evidence="1 2" key="1">
    <citation type="submission" date="2016-07" db="EMBL/GenBank/DDBJ databases">
        <title>Draft genome of the white-rot fungus Obba rivulosa 3A-2.</title>
        <authorList>
            <consortium name="DOE Joint Genome Institute"/>
            <person name="Miettinen O."/>
            <person name="Riley R."/>
            <person name="Acob R."/>
            <person name="Barry K."/>
            <person name="Cullen D."/>
            <person name="De Vries R."/>
            <person name="Hainaut M."/>
            <person name="Hatakka A."/>
            <person name="Henrissat B."/>
            <person name="Hilden K."/>
            <person name="Kuo R."/>
            <person name="Labutti K."/>
            <person name="Lipzen A."/>
            <person name="Makela M.R."/>
            <person name="Sandor L."/>
            <person name="Spatafora J.W."/>
            <person name="Grigoriev I.V."/>
            <person name="Hibbett D.S."/>
        </authorList>
    </citation>
    <scope>NUCLEOTIDE SEQUENCE [LARGE SCALE GENOMIC DNA]</scope>
    <source>
        <strain evidence="1 2">3A-2</strain>
    </source>
</reference>